<name>W0DWZ1_9GAMM</name>
<dbReference type="eggNOG" id="COG1192">
    <property type="taxonomic scope" value="Bacteria"/>
</dbReference>
<evidence type="ECO:0000259" key="1">
    <source>
        <dbReference type="Pfam" id="PF13614"/>
    </source>
</evidence>
<dbReference type="CDD" id="cd02042">
    <property type="entry name" value="ParAB_family"/>
    <property type="match status" value="1"/>
</dbReference>
<dbReference type="KEGG" id="tao:THIAE_05950"/>
<dbReference type="SUPFAM" id="SSF52540">
    <property type="entry name" value="P-loop containing nucleoside triphosphate hydrolases"/>
    <property type="match status" value="1"/>
</dbReference>
<dbReference type="InterPro" id="IPR025669">
    <property type="entry name" value="AAA_dom"/>
</dbReference>
<dbReference type="AlphaFoldDB" id="W0DWZ1"/>
<organism evidence="2 3">
    <name type="scientific">Thiomicrospira aerophila AL3</name>
    <dbReference type="NCBI Taxonomy" id="717772"/>
    <lineage>
        <taxon>Bacteria</taxon>
        <taxon>Pseudomonadati</taxon>
        <taxon>Pseudomonadota</taxon>
        <taxon>Gammaproteobacteria</taxon>
        <taxon>Thiotrichales</taxon>
        <taxon>Piscirickettsiaceae</taxon>
        <taxon>Thiomicrospira</taxon>
    </lineage>
</organism>
<gene>
    <name evidence="2" type="ORF">THIAE_05950</name>
</gene>
<dbReference type="PANTHER" id="PTHR13696:SF99">
    <property type="entry name" value="COBYRINIC ACID AC-DIAMIDE SYNTHASE"/>
    <property type="match status" value="1"/>
</dbReference>
<dbReference type="HOGENOM" id="CLU_072999_0_0_6"/>
<dbReference type="Proteomes" id="UP000005380">
    <property type="component" value="Chromosome"/>
</dbReference>
<dbReference type="PANTHER" id="PTHR13696">
    <property type="entry name" value="P-LOOP CONTAINING NUCLEOSIDE TRIPHOSPHATE HYDROLASE"/>
    <property type="match status" value="1"/>
</dbReference>
<accession>W0DWZ1</accession>
<dbReference type="STRING" id="717772.THIAE_05950"/>
<evidence type="ECO:0000313" key="2">
    <source>
        <dbReference type="EMBL" id="AHF01386.1"/>
    </source>
</evidence>
<reference evidence="2 3" key="1">
    <citation type="submission" date="2013-12" db="EMBL/GenBank/DDBJ databases">
        <authorList>
            <consortium name="DOE Joint Genome Institute"/>
            <person name="Kappler U."/>
            <person name="Huntemann M."/>
            <person name="Han J."/>
            <person name="Chen A."/>
            <person name="Kyrpides N."/>
            <person name="Mavromatis K."/>
            <person name="Markowitz V."/>
            <person name="Palaniappan K."/>
            <person name="Ivanova N."/>
            <person name="Schaumberg A."/>
            <person name="Pati A."/>
            <person name="Liolios K."/>
            <person name="Nordberg H.P."/>
            <person name="Cantor M.N."/>
            <person name="Hua S.X."/>
            <person name="Woyke T."/>
        </authorList>
    </citation>
    <scope>NUCLEOTIDE SEQUENCE [LARGE SCALE GENOMIC DNA]</scope>
    <source>
        <strain evidence="3">AL2</strain>
    </source>
</reference>
<dbReference type="InterPro" id="IPR027417">
    <property type="entry name" value="P-loop_NTPase"/>
</dbReference>
<dbReference type="InterPro" id="IPR050678">
    <property type="entry name" value="DNA_Partitioning_ATPase"/>
</dbReference>
<proteinExistence type="predicted"/>
<sequence length="272" mass="29905">MYQNILSVVSTKGGVGKTTLTANLGAYLADQGYKVLLIDADVQPSLSSYFAINDVAEFGLQQLISNSTVTPEMVASKIEDNLDIVISDDPNGELQNWVKNTPDGRVRLRGILRQRFNNYNFILIDTQGAVGPLQEATVIAADKLISPVVPDKLSATEFLHNTTNMLNRLAESASWLGVEIAPLYALLNRVENTSVSKHYSEQIQQMGFEKVCRVPVHLCQTTIPRATVWNDAVAQQMPAHRIEKTSSRKTGSALEIIASLVEETNILGDRHV</sequence>
<protein>
    <submittedName>
        <fullName evidence="2">Cobyrinic acid a,c-diamide synthase</fullName>
    </submittedName>
</protein>
<dbReference type="Gene3D" id="3.40.50.300">
    <property type="entry name" value="P-loop containing nucleotide triphosphate hydrolases"/>
    <property type="match status" value="1"/>
</dbReference>
<keyword evidence="3" id="KW-1185">Reference proteome</keyword>
<evidence type="ECO:0000313" key="3">
    <source>
        <dbReference type="Proteomes" id="UP000005380"/>
    </source>
</evidence>
<dbReference type="EMBL" id="CP007030">
    <property type="protein sequence ID" value="AHF01386.1"/>
    <property type="molecule type" value="Genomic_DNA"/>
</dbReference>
<dbReference type="InParanoid" id="W0DWZ1"/>
<dbReference type="Pfam" id="PF13614">
    <property type="entry name" value="AAA_31"/>
    <property type="match status" value="1"/>
</dbReference>
<feature type="domain" description="AAA" evidence="1">
    <location>
        <begin position="4"/>
        <end position="168"/>
    </location>
</feature>